<accession>A0AAV4QGL3</accession>
<organism evidence="2 3">
    <name type="scientific">Caerostris darwini</name>
    <dbReference type="NCBI Taxonomy" id="1538125"/>
    <lineage>
        <taxon>Eukaryota</taxon>
        <taxon>Metazoa</taxon>
        <taxon>Ecdysozoa</taxon>
        <taxon>Arthropoda</taxon>
        <taxon>Chelicerata</taxon>
        <taxon>Arachnida</taxon>
        <taxon>Araneae</taxon>
        <taxon>Araneomorphae</taxon>
        <taxon>Entelegynae</taxon>
        <taxon>Araneoidea</taxon>
        <taxon>Araneidae</taxon>
        <taxon>Caerostris</taxon>
    </lineage>
</organism>
<dbReference type="GO" id="GO:0016020">
    <property type="term" value="C:membrane"/>
    <property type="evidence" value="ECO:0007669"/>
    <property type="project" value="InterPro"/>
</dbReference>
<name>A0AAV4QGL3_9ARAC</name>
<sequence>MRRTRYEFASRQCDEDGQWMGHPEKENINGWSNYSDCFTKEIKLLLDKLYTSSQADVEALAMVRLALLIFGFWITMQLDMWVSLDYLSAREAQHSLVAFSSGSVPLAHRIDDHSMMCARSQKEGDRTIHLGPEHKLL</sequence>
<dbReference type="GO" id="GO:0004930">
    <property type="term" value="F:G protein-coupled receptor activity"/>
    <property type="evidence" value="ECO:0007669"/>
    <property type="project" value="InterPro"/>
</dbReference>
<keyword evidence="3" id="KW-1185">Reference proteome</keyword>
<dbReference type="Gene3D" id="4.10.1240.10">
    <property type="entry name" value="GPCR, family 2, extracellular hormone receptor domain"/>
    <property type="match status" value="1"/>
</dbReference>
<feature type="transmembrane region" description="Helical" evidence="1">
    <location>
        <begin position="57"/>
        <end position="76"/>
    </location>
</feature>
<reference evidence="2 3" key="1">
    <citation type="submission" date="2021-06" db="EMBL/GenBank/DDBJ databases">
        <title>Caerostris darwini draft genome.</title>
        <authorList>
            <person name="Kono N."/>
            <person name="Arakawa K."/>
        </authorList>
    </citation>
    <scope>NUCLEOTIDE SEQUENCE [LARGE SCALE GENOMIC DNA]</scope>
</reference>
<evidence type="ECO:0000313" key="3">
    <source>
        <dbReference type="Proteomes" id="UP001054837"/>
    </source>
</evidence>
<dbReference type="EMBL" id="BPLQ01004478">
    <property type="protein sequence ID" value="GIY08260.1"/>
    <property type="molecule type" value="Genomic_DNA"/>
</dbReference>
<evidence type="ECO:0000256" key="1">
    <source>
        <dbReference type="SAM" id="Phobius"/>
    </source>
</evidence>
<dbReference type="Proteomes" id="UP001054837">
    <property type="component" value="Unassembled WGS sequence"/>
</dbReference>
<dbReference type="SUPFAM" id="SSF111418">
    <property type="entry name" value="Hormone receptor domain"/>
    <property type="match status" value="1"/>
</dbReference>
<protein>
    <submittedName>
        <fullName evidence="2">Uncharacterized protein</fullName>
    </submittedName>
</protein>
<keyword evidence="1" id="KW-0472">Membrane</keyword>
<evidence type="ECO:0000313" key="2">
    <source>
        <dbReference type="EMBL" id="GIY08260.1"/>
    </source>
</evidence>
<gene>
    <name evidence="2" type="primary">AVEN_180882_1</name>
    <name evidence="2" type="ORF">CDAR_85711</name>
</gene>
<dbReference type="AlphaFoldDB" id="A0AAV4QGL3"/>
<keyword evidence="1" id="KW-0812">Transmembrane</keyword>
<comment type="caution">
    <text evidence="2">The sequence shown here is derived from an EMBL/GenBank/DDBJ whole genome shotgun (WGS) entry which is preliminary data.</text>
</comment>
<proteinExistence type="predicted"/>
<dbReference type="InterPro" id="IPR036445">
    <property type="entry name" value="GPCR_2_extracell_dom_sf"/>
</dbReference>
<keyword evidence="1" id="KW-1133">Transmembrane helix</keyword>